<reference evidence="2" key="1">
    <citation type="submission" date="2020-05" db="EMBL/GenBank/DDBJ databases">
        <authorList>
            <person name="Chiriac C."/>
            <person name="Salcher M."/>
            <person name="Ghai R."/>
            <person name="Kavagutti S V."/>
        </authorList>
    </citation>
    <scope>NUCLEOTIDE SEQUENCE</scope>
</reference>
<dbReference type="GO" id="GO:0006352">
    <property type="term" value="P:DNA-templated transcription initiation"/>
    <property type="evidence" value="ECO:0007669"/>
    <property type="project" value="InterPro"/>
</dbReference>
<dbReference type="EMBL" id="CAFBNG010000083">
    <property type="protein sequence ID" value="CAB4939499.1"/>
    <property type="molecule type" value="Genomic_DNA"/>
</dbReference>
<dbReference type="InterPro" id="IPR036388">
    <property type="entry name" value="WH-like_DNA-bd_sf"/>
</dbReference>
<dbReference type="EMBL" id="CAFBPB010000002">
    <property type="protein sequence ID" value="CAB4994590.1"/>
    <property type="molecule type" value="Genomic_DNA"/>
</dbReference>
<dbReference type="Gene3D" id="1.10.10.10">
    <property type="entry name" value="Winged helix-like DNA-binding domain superfamily/Winged helix DNA-binding domain"/>
    <property type="match status" value="1"/>
</dbReference>
<dbReference type="GO" id="GO:0003677">
    <property type="term" value="F:DNA binding"/>
    <property type="evidence" value="ECO:0007669"/>
    <property type="project" value="InterPro"/>
</dbReference>
<organism evidence="2">
    <name type="scientific">freshwater metagenome</name>
    <dbReference type="NCBI Taxonomy" id="449393"/>
    <lineage>
        <taxon>unclassified sequences</taxon>
        <taxon>metagenomes</taxon>
        <taxon>ecological metagenomes</taxon>
    </lineage>
</organism>
<accession>A0A6J7J8S2</accession>
<gene>
    <name evidence="2" type="ORF">UFOPK3774_00554</name>
    <name evidence="3" type="ORF">UFOPK4049_00036</name>
</gene>
<dbReference type="AlphaFoldDB" id="A0A6J7J8S2"/>
<dbReference type="Pfam" id="PF08281">
    <property type="entry name" value="Sigma70_r4_2"/>
    <property type="match status" value="1"/>
</dbReference>
<protein>
    <submittedName>
        <fullName evidence="2">Unannotated protein</fullName>
    </submittedName>
</protein>
<evidence type="ECO:0000313" key="3">
    <source>
        <dbReference type="EMBL" id="CAB4994590.1"/>
    </source>
</evidence>
<proteinExistence type="predicted"/>
<sequence length="65" mass="7005">MTSETLAQLLANLPEEERIIMTLHYLKAMSTAEIAALLHVPERSVAAVIASGRSKLTSALGFPLK</sequence>
<feature type="domain" description="RNA polymerase sigma factor 70 region 4 type 2" evidence="1">
    <location>
        <begin position="4"/>
        <end position="56"/>
    </location>
</feature>
<dbReference type="InterPro" id="IPR013249">
    <property type="entry name" value="RNA_pol_sigma70_r4_t2"/>
</dbReference>
<evidence type="ECO:0000313" key="2">
    <source>
        <dbReference type="EMBL" id="CAB4939499.1"/>
    </source>
</evidence>
<dbReference type="GO" id="GO:0016987">
    <property type="term" value="F:sigma factor activity"/>
    <property type="evidence" value="ECO:0007669"/>
    <property type="project" value="InterPro"/>
</dbReference>
<name>A0A6J7J8S2_9ZZZZ</name>
<dbReference type="SUPFAM" id="SSF88659">
    <property type="entry name" value="Sigma3 and sigma4 domains of RNA polymerase sigma factors"/>
    <property type="match status" value="1"/>
</dbReference>
<dbReference type="InterPro" id="IPR013324">
    <property type="entry name" value="RNA_pol_sigma_r3/r4-like"/>
</dbReference>
<evidence type="ECO:0000259" key="1">
    <source>
        <dbReference type="Pfam" id="PF08281"/>
    </source>
</evidence>